<feature type="compositionally biased region" description="Basic and acidic residues" evidence="1">
    <location>
        <begin position="96"/>
        <end position="112"/>
    </location>
</feature>
<sequence length="112" mass="13186">MEKFNDLVDTKSEQIKILGKIQENTQETNGLDESEKYFSDQFDNSNKTLNQDDTKNGQTYSSDKMHKTQPCQQTNNKTQLENDQIQQQHQNYLTKKNNEQKNINENKDKVIK</sequence>
<feature type="compositionally biased region" description="Polar residues" evidence="1">
    <location>
        <begin position="69"/>
        <end position="94"/>
    </location>
</feature>
<evidence type="ECO:0000256" key="1">
    <source>
        <dbReference type="SAM" id="MobiDB-lite"/>
    </source>
</evidence>
<accession>A0A0V0Q9H6</accession>
<feature type="region of interest" description="Disordered" evidence="1">
    <location>
        <begin position="42"/>
        <end position="112"/>
    </location>
</feature>
<evidence type="ECO:0000313" key="2">
    <source>
        <dbReference type="EMBL" id="KRW98905.1"/>
    </source>
</evidence>
<reference evidence="2 3" key="1">
    <citation type="journal article" date="2015" name="Sci. Rep.">
        <title>Genome of the facultative scuticociliatosis pathogen Pseudocohnilembus persalinus provides insight into its virulence through horizontal gene transfer.</title>
        <authorList>
            <person name="Xiong J."/>
            <person name="Wang G."/>
            <person name="Cheng J."/>
            <person name="Tian M."/>
            <person name="Pan X."/>
            <person name="Warren A."/>
            <person name="Jiang C."/>
            <person name="Yuan D."/>
            <person name="Miao W."/>
        </authorList>
    </citation>
    <scope>NUCLEOTIDE SEQUENCE [LARGE SCALE GENOMIC DNA]</scope>
    <source>
        <strain evidence="2">36N120E</strain>
    </source>
</reference>
<dbReference type="InParanoid" id="A0A0V0Q9H6"/>
<dbReference type="EMBL" id="LDAU01000225">
    <property type="protein sequence ID" value="KRW98905.1"/>
    <property type="molecule type" value="Genomic_DNA"/>
</dbReference>
<keyword evidence="3" id="KW-1185">Reference proteome</keyword>
<dbReference type="Proteomes" id="UP000054937">
    <property type="component" value="Unassembled WGS sequence"/>
</dbReference>
<organism evidence="2 3">
    <name type="scientific">Pseudocohnilembus persalinus</name>
    <name type="common">Ciliate</name>
    <dbReference type="NCBI Taxonomy" id="266149"/>
    <lineage>
        <taxon>Eukaryota</taxon>
        <taxon>Sar</taxon>
        <taxon>Alveolata</taxon>
        <taxon>Ciliophora</taxon>
        <taxon>Intramacronucleata</taxon>
        <taxon>Oligohymenophorea</taxon>
        <taxon>Scuticociliatia</taxon>
        <taxon>Philasterida</taxon>
        <taxon>Pseudocohnilembidae</taxon>
        <taxon>Pseudocohnilembus</taxon>
    </lineage>
</organism>
<evidence type="ECO:0000313" key="3">
    <source>
        <dbReference type="Proteomes" id="UP000054937"/>
    </source>
</evidence>
<comment type="caution">
    <text evidence="2">The sequence shown here is derived from an EMBL/GenBank/DDBJ whole genome shotgun (WGS) entry which is preliminary data.</text>
</comment>
<dbReference type="AlphaFoldDB" id="A0A0V0Q9H6"/>
<protein>
    <submittedName>
        <fullName evidence="2">Uncharacterized protein</fullName>
    </submittedName>
</protein>
<proteinExistence type="predicted"/>
<name>A0A0V0Q9H6_PSEPJ</name>
<gene>
    <name evidence="2" type="ORF">PPERSA_09430</name>
</gene>